<organism evidence="3 4">
    <name type="scientific">Candidatus Andersenbacteria bacterium RIFCSPHIGHO2_12_FULL_45_11b</name>
    <dbReference type="NCBI Taxonomy" id="1797282"/>
    <lineage>
        <taxon>Bacteria</taxon>
        <taxon>Candidatus Anderseniibacteriota</taxon>
    </lineage>
</organism>
<feature type="transmembrane region" description="Helical" evidence="2">
    <location>
        <begin position="75"/>
        <end position="101"/>
    </location>
</feature>
<evidence type="ECO:0000256" key="1">
    <source>
        <dbReference type="SAM" id="MobiDB-lite"/>
    </source>
</evidence>
<feature type="transmembrane region" description="Helical" evidence="2">
    <location>
        <begin position="113"/>
        <end position="136"/>
    </location>
</feature>
<comment type="caution">
    <text evidence="3">The sequence shown here is derived from an EMBL/GenBank/DDBJ whole genome shotgun (WGS) entry which is preliminary data.</text>
</comment>
<reference evidence="3 4" key="1">
    <citation type="journal article" date="2016" name="Nat. Commun.">
        <title>Thousands of microbial genomes shed light on interconnected biogeochemical processes in an aquifer system.</title>
        <authorList>
            <person name="Anantharaman K."/>
            <person name="Brown C.T."/>
            <person name="Hug L.A."/>
            <person name="Sharon I."/>
            <person name="Castelle C.J."/>
            <person name="Probst A.J."/>
            <person name="Thomas B.C."/>
            <person name="Singh A."/>
            <person name="Wilkins M.J."/>
            <person name="Karaoz U."/>
            <person name="Brodie E.L."/>
            <person name="Williams K.H."/>
            <person name="Hubbard S.S."/>
            <person name="Banfield J.F."/>
        </authorList>
    </citation>
    <scope>NUCLEOTIDE SEQUENCE [LARGE SCALE GENOMIC DNA]</scope>
</reference>
<feature type="region of interest" description="Disordered" evidence="1">
    <location>
        <begin position="1"/>
        <end position="42"/>
    </location>
</feature>
<name>A0A1G1X9Q3_9BACT</name>
<dbReference type="AlphaFoldDB" id="A0A1G1X9Q3"/>
<gene>
    <name evidence="3" type="ORF">A3E36_04165</name>
</gene>
<evidence type="ECO:0000256" key="2">
    <source>
        <dbReference type="SAM" id="Phobius"/>
    </source>
</evidence>
<evidence type="ECO:0000313" key="3">
    <source>
        <dbReference type="EMBL" id="OGY36739.1"/>
    </source>
</evidence>
<dbReference type="EMBL" id="MHHS01000030">
    <property type="protein sequence ID" value="OGY36739.1"/>
    <property type="molecule type" value="Genomic_DNA"/>
</dbReference>
<keyword evidence="2" id="KW-0812">Transmembrane</keyword>
<sequence length="167" mass="18415">MATEEHQRRAALNAKQNHLDVVKQRRASPREQNSANYDPEYEDEAQREYAHKQNLALLKNTASAGVKKLDQRAGAAAGGFVGGWVGSIIPFAGTAIGAFIGRYFGKKWGATKIIIMSIVATLCFIALLILLLIILFKGYCDSWTVTRWLDWATIDTCKGLGSLQNTQ</sequence>
<protein>
    <submittedName>
        <fullName evidence="3">Uncharacterized protein</fullName>
    </submittedName>
</protein>
<keyword evidence="2" id="KW-0472">Membrane</keyword>
<dbReference type="Proteomes" id="UP000177941">
    <property type="component" value="Unassembled WGS sequence"/>
</dbReference>
<accession>A0A1G1X9Q3</accession>
<keyword evidence="2" id="KW-1133">Transmembrane helix</keyword>
<evidence type="ECO:0000313" key="4">
    <source>
        <dbReference type="Proteomes" id="UP000177941"/>
    </source>
</evidence>
<proteinExistence type="predicted"/>